<organism evidence="2 3">
    <name type="scientific">Micromonospora lupini str. Lupac 08</name>
    <dbReference type="NCBI Taxonomy" id="1150864"/>
    <lineage>
        <taxon>Bacteria</taxon>
        <taxon>Bacillati</taxon>
        <taxon>Actinomycetota</taxon>
        <taxon>Actinomycetes</taxon>
        <taxon>Micromonosporales</taxon>
        <taxon>Micromonosporaceae</taxon>
        <taxon>Micromonospora</taxon>
    </lineage>
</organism>
<dbReference type="Proteomes" id="UP000003448">
    <property type="component" value="Unassembled WGS sequence"/>
</dbReference>
<accession>I0LB80</accession>
<keyword evidence="3" id="KW-1185">Reference proteome</keyword>
<dbReference type="AlphaFoldDB" id="I0LB80"/>
<comment type="caution">
    <text evidence="2">The sequence shown here is derived from an EMBL/GenBank/DDBJ whole genome shotgun (WGS) entry which is preliminary data.</text>
</comment>
<feature type="region of interest" description="Disordered" evidence="1">
    <location>
        <begin position="31"/>
        <end position="54"/>
    </location>
</feature>
<gene>
    <name evidence="2" type="ORF">MILUP08_45971</name>
</gene>
<reference evidence="3" key="1">
    <citation type="journal article" date="2012" name="J. Bacteriol.">
        <title>Genome Sequence of Micromonospora lupini Lupac 08, Isolated from Root Nodules of Lupinus angustifolius.</title>
        <authorList>
            <person name="Alonso-Vega P."/>
            <person name="Normand P."/>
            <person name="Bacigalupe R."/>
            <person name="Pujic P."/>
            <person name="Lajus A."/>
            <person name="Vallenet D."/>
            <person name="Carro L."/>
            <person name="Coll P."/>
            <person name="Trujillo M.E."/>
        </authorList>
    </citation>
    <scope>NUCLEOTIDE SEQUENCE [LARGE SCALE GENOMIC DNA]</scope>
    <source>
        <strain evidence="3">Lupac 08</strain>
    </source>
</reference>
<dbReference type="EMBL" id="CAIE01000039">
    <property type="protein sequence ID" value="CCH21077.1"/>
    <property type="molecule type" value="Genomic_DNA"/>
</dbReference>
<sequence length="54" mass="5787">MSTGKTGGIVHMILLLLPGATGRFTVSRWRVSRREPGPSADSGRMPLSYPTVTS</sequence>
<evidence type="ECO:0000313" key="2">
    <source>
        <dbReference type="EMBL" id="CCH21077.1"/>
    </source>
</evidence>
<proteinExistence type="predicted"/>
<evidence type="ECO:0000256" key="1">
    <source>
        <dbReference type="SAM" id="MobiDB-lite"/>
    </source>
</evidence>
<protein>
    <submittedName>
        <fullName evidence="2">Uncharacterized protein</fullName>
    </submittedName>
</protein>
<evidence type="ECO:0000313" key="3">
    <source>
        <dbReference type="Proteomes" id="UP000003448"/>
    </source>
</evidence>
<name>I0LB80_9ACTN</name>
<dbReference type="STRING" id="1150864.MILUP08_45971"/>